<dbReference type="InterPro" id="IPR020846">
    <property type="entry name" value="MFS_dom"/>
</dbReference>
<name>A0ABW1JFA1_9ACTN</name>
<feature type="transmembrane region" description="Helical" evidence="5">
    <location>
        <begin position="136"/>
        <end position="161"/>
    </location>
</feature>
<feature type="transmembrane region" description="Helical" evidence="5">
    <location>
        <begin position="338"/>
        <end position="357"/>
    </location>
</feature>
<feature type="transmembrane region" description="Helical" evidence="5">
    <location>
        <begin position="417"/>
        <end position="439"/>
    </location>
</feature>
<feature type="transmembrane region" description="Helical" evidence="5">
    <location>
        <begin position="12"/>
        <end position="34"/>
    </location>
</feature>
<evidence type="ECO:0000313" key="7">
    <source>
        <dbReference type="EMBL" id="MFC6008042.1"/>
    </source>
</evidence>
<evidence type="ECO:0000313" key="8">
    <source>
        <dbReference type="Proteomes" id="UP001596189"/>
    </source>
</evidence>
<dbReference type="Gene3D" id="1.20.1720.10">
    <property type="entry name" value="Multidrug resistance protein D"/>
    <property type="match status" value="1"/>
</dbReference>
<dbReference type="PRINTS" id="PR01036">
    <property type="entry name" value="TCRTETB"/>
</dbReference>
<feature type="transmembrane region" description="Helical" evidence="5">
    <location>
        <begin position="273"/>
        <end position="298"/>
    </location>
</feature>
<dbReference type="Proteomes" id="UP001596189">
    <property type="component" value="Unassembled WGS sequence"/>
</dbReference>
<evidence type="ECO:0000256" key="4">
    <source>
        <dbReference type="ARBA" id="ARBA00023136"/>
    </source>
</evidence>
<dbReference type="PANTHER" id="PTHR42718">
    <property type="entry name" value="MAJOR FACILITATOR SUPERFAMILY MULTIDRUG TRANSPORTER MFSC"/>
    <property type="match status" value="1"/>
</dbReference>
<dbReference type="Gene3D" id="1.20.1250.20">
    <property type="entry name" value="MFS general substrate transporter like domains"/>
    <property type="match status" value="1"/>
</dbReference>
<comment type="subcellular location">
    <subcellularLocation>
        <location evidence="1">Cell membrane</location>
        <topology evidence="1">Multi-pass membrane protein</topology>
    </subcellularLocation>
</comment>
<feature type="transmembrane region" description="Helical" evidence="5">
    <location>
        <begin position="233"/>
        <end position="252"/>
    </location>
</feature>
<feature type="transmembrane region" description="Helical" evidence="5">
    <location>
        <begin position="304"/>
        <end position="326"/>
    </location>
</feature>
<keyword evidence="3 5" id="KW-1133">Transmembrane helix</keyword>
<evidence type="ECO:0000256" key="1">
    <source>
        <dbReference type="ARBA" id="ARBA00004651"/>
    </source>
</evidence>
<evidence type="ECO:0000256" key="2">
    <source>
        <dbReference type="ARBA" id="ARBA00022692"/>
    </source>
</evidence>
<sequence length="505" mass="52172">MTSDATTNRWRALAVCQVALFATLIDVSVTNVALPSIGRATDATPSQLQWIVTGYVLAFGLVPVLAGRLGDDRGRRSMFLIGVGGFVVASAIVGISPDPKLIIVARVVQGLFGGLINPQVSGIVQQLFSGAERGRAFGAIGATVGTATAVGPLVGGLLIGIGGPDLGWRLVFFINVPIGLTAMVLAWRWLPARDVRRGPPPRLDVLGAALLGLTTLCVLFPTVQYDSVRDARLFWLLLPAVPLAAAFVRREWRLTKARQDPLVDLRLFRRPSYTVGVGLALLFFCGFTGLPLVLALYYQLGLGFTALQSGLGITAFAVGSATAAPLAGRLVPRFGRPLVIVALGVFAAGALAIDLVVRSAPVTTDPLEAALRLSLPLLLLGIGAGAIITPNQALSLADVDPRMGGAAGGVLQTAQRIGSAVGQAVIGSAFFAALAAQGVSNATVGTTSGPTSVKVSQAYASALSTSVLVTLLFIGAALVLGVVDLTLTRRRNRTPNAKDVPIASG</sequence>
<keyword evidence="4 5" id="KW-0472">Membrane</keyword>
<dbReference type="EMBL" id="JBHSRD010000004">
    <property type="protein sequence ID" value="MFC6008042.1"/>
    <property type="molecule type" value="Genomic_DNA"/>
</dbReference>
<feature type="transmembrane region" description="Helical" evidence="5">
    <location>
        <begin position="202"/>
        <end position="221"/>
    </location>
</feature>
<evidence type="ECO:0000256" key="3">
    <source>
        <dbReference type="ARBA" id="ARBA00022989"/>
    </source>
</evidence>
<feature type="transmembrane region" description="Helical" evidence="5">
    <location>
        <begin position="377"/>
        <end position="397"/>
    </location>
</feature>
<dbReference type="PROSITE" id="PS50850">
    <property type="entry name" value="MFS"/>
    <property type="match status" value="1"/>
</dbReference>
<comment type="caution">
    <text evidence="7">The sequence shown here is derived from an EMBL/GenBank/DDBJ whole genome shotgun (WGS) entry which is preliminary data.</text>
</comment>
<dbReference type="Pfam" id="PF07690">
    <property type="entry name" value="MFS_1"/>
    <property type="match status" value="1"/>
</dbReference>
<reference evidence="8" key="1">
    <citation type="journal article" date="2019" name="Int. J. Syst. Evol. Microbiol.">
        <title>The Global Catalogue of Microorganisms (GCM) 10K type strain sequencing project: providing services to taxonomists for standard genome sequencing and annotation.</title>
        <authorList>
            <consortium name="The Broad Institute Genomics Platform"/>
            <consortium name="The Broad Institute Genome Sequencing Center for Infectious Disease"/>
            <person name="Wu L."/>
            <person name="Ma J."/>
        </authorList>
    </citation>
    <scope>NUCLEOTIDE SEQUENCE [LARGE SCALE GENOMIC DNA]</scope>
    <source>
        <strain evidence="8">KACC 14249</strain>
    </source>
</reference>
<dbReference type="PANTHER" id="PTHR42718:SF39">
    <property type="entry name" value="ACTINORHODIN TRANSPORTER-RELATED"/>
    <property type="match status" value="1"/>
</dbReference>
<feature type="transmembrane region" description="Helical" evidence="5">
    <location>
        <begin position="46"/>
        <end position="66"/>
    </location>
</feature>
<evidence type="ECO:0000256" key="5">
    <source>
        <dbReference type="SAM" id="Phobius"/>
    </source>
</evidence>
<gene>
    <name evidence="7" type="ORF">ACFQDO_12975</name>
</gene>
<dbReference type="CDD" id="cd17321">
    <property type="entry name" value="MFS_MMR_MDR_like"/>
    <property type="match status" value="1"/>
</dbReference>
<organism evidence="7 8">
    <name type="scientific">Angustibacter luteus</name>
    <dbReference type="NCBI Taxonomy" id="658456"/>
    <lineage>
        <taxon>Bacteria</taxon>
        <taxon>Bacillati</taxon>
        <taxon>Actinomycetota</taxon>
        <taxon>Actinomycetes</taxon>
        <taxon>Kineosporiales</taxon>
        <taxon>Kineosporiaceae</taxon>
    </lineage>
</organism>
<feature type="transmembrane region" description="Helical" evidence="5">
    <location>
        <begin position="78"/>
        <end position="95"/>
    </location>
</feature>
<dbReference type="InterPro" id="IPR011701">
    <property type="entry name" value="MFS"/>
</dbReference>
<dbReference type="InterPro" id="IPR036259">
    <property type="entry name" value="MFS_trans_sf"/>
</dbReference>
<keyword evidence="8" id="KW-1185">Reference proteome</keyword>
<feature type="transmembrane region" description="Helical" evidence="5">
    <location>
        <begin position="101"/>
        <end position="124"/>
    </location>
</feature>
<dbReference type="SUPFAM" id="SSF103473">
    <property type="entry name" value="MFS general substrate transporter"/>
    <property type="match status" value="1"/>
</dbReference>
<feature type="transmembrane region" description="Helical" evidence="5">
    <location>
        <begin position="459"/>
        <end position="483"/>
    </location>
</feature>
<protein>
    <submittedName>
        <fullName evidence="7">MFS transporter</fullName>
    </submittedName>
</protein>
<feature type="transmembrane region" description="Helical" evidence="5">
    <location>
        <begin position="167"/>
        <end position="190"/>
    </location>
</feature>
<proteinExistence type="predicted"/>
<keyword evidence="2 5" id="KW-0812">Transmembrane</keyword>
<accession>A0ABW1JFA1</accession>
<dbReference type="RefSeq" id="WP_345715268.1">
    <property type="nucleotide sequence ID" value="NZ_BAABFP010000002.1"/>
</dbReference>
<evidence type="ECO:0000259" key="6">
    <source>
        <dbReference type="PROSITE" id="PS50850"/>
    </source>
</evidence>
<feature type="domain" description="Major facilitator superfamily (MFS) profile" evidence="6">
    <location>
        <begin position="12"/>
        <end position="493"/>
    </location>
</feature>